<dbReference type="SUPFAM" id="SSF53150">
    <property type="entry name" value="DNA repair protein MutS, domain II"/>
    <property type="match status" value="1"/>
</dbReference>
<dbReference type="HAMAP" id="MF_00096">
    <property type="entry name" value="MutS"/>
    <property type="match status" value="1"/>
</dbReference>
<sequence>MKPTTAKKPVRTHGTLGPAPVADTPLMKQYYQLKQQHPGALLLFRVGDFYETFGEDAVTAARILGIVETKRGAGTASEVALAGFPHHSLDTYLPKLVRAGQRVAICDQLEDPKQAKGLVKRGITELVTPGVSLHDNVLERRSNNYLAAVHFGKQQAGIAFLDISTGEFLVAQGDAGYLGKLLQNFAPAEVLHCKTSRRDFESHFGPDFCTYALDEWVFGFDYAHESLTRHFKTTSLKGFGIETLNEGIVAAGCIMHYLAETKHDDINHIGSIARLEEDKYVWLDRFTVRNLELLQAQHAGGVPLIEVLDQTLTPMGARLLRKWVVLPLKEAAQIQRRLDTVQALHEQPELLEAMRDQLRQINDLERLISKVAVRRVNPRELLQLSRALEALGPVRELLQASGVRALQKLADQINPCDALRLEIQAKIRPDAGVLTNQGNVITDGVDKELDELRAIAYSGKDYLLQLQQREQRSTGISSLKVAYNKVFGYYLEVTNAHKDKVPTEWIRKQTLVNAERYITEELKVYEEKILHAEERLFVIEQRLYDELVLTANEYLAQVQQNARTVAVLDCLGSFAATARQHRYVRPTVDDGTLLDIKQGRHPVIERQLPPGEQYIPNDIRLDRDEQQIIVITGPNMAGKSALLRQTALIVLLAQIGSFVPAEAAHVGVIDKVFTRVGASDNLSKGESTFMVEMTETASILNNLSDRSLVLMDEIGRGTSTYDGISIAWAIVEHLHNNPKARAKTLFATHYHELNQLSEQCPRVRNYNVAVKEADGRILFLRKLQEGGSEHSFGIHVARMAGMPPAVVLRANEIMHHLEEERAQVADAPELELVEAEPAVSSNGRTKQGPQARPAAPVASAPRPTLQLSMFEPADPVLERLREQLQHLDINTMSPIEALLKLNELKLALTKKS</sequence>
<feature type="domain" description="DNA mismatch repair proteins mutS family" evidence="12">
    <location>
        <begin position="707"/>
        <end position="723"/>
    </location>
</feature>
<reference evidence="14" key="1">
    <citation type="journal article" date="2019" name="Int. J. Syst. Evol. Microbiol.">
        <title>The Global Catalogue of Microorganisms (GCM) 10K type strain sequencing project: providing services to taxonomists for standard genome sequencing and annotation.</title>
        <authorList>
            <consortium name="The Broad Institute Genomics Platform"/>
            <consortium name="The Broad Institute Genome Sequencing Center for Infectious Disease"/>
            <person name="Wu L."/>
            <person name="Ma J."/>
        </authorList>
    </citation>
    <scope>NUCLEOTIDE SEQUENCE [LARGE SCALE GENOMIC DNA]</scope>
    <source>
        <strain evidence="14">JCM 17924</strain>
    </source>
</reference>
<organism evidence="13 14">
    <name type="scientific">Hymenobacter koreensis</name>
    <dbReference type="NCBI Taxonomy" id="1084523"/>
    <lineage>
        <taxon>Bacteria</taxon>
        <taxon>Pseudomonadati</taxon>
        <taxon>Bacteroidota</taxon>
        <taxon>Cytophagia</taxon>
        <taxon>Cytophagales</taxon>
        <taxon>Hymenobacteraceae</taxon>
        <taxon>Hymenobacter</taxon>
    </lineage>
</organism>
<dbReference type="Pfam" id="PF01624">
    <property type="entry name" value="MutS_I"/>
    <property type="match status" value="1"/>
</dbReference>
<evidence type="ECO:0000313" key="13">
    <source>
        <dbReference type="EMBL" id="GAA4382329.1"/>
    </source>
</evidence>
<dbReference type="Pfam" id="PF05192">
    <property type="entry name" value="MutS_III"/>
    <property type="match status" value="1"/>
</dbReference>
<dbReference type="NCBIfam" id="TIGR01070">
    <property type="entry name" value="mutS1"/>
    <property type="match status" value="1"/>
</dbReference>
<dbReference type="InterPro" id="IPR005748">
    <property type="entry name" value="DNA_mismatch_repair_MutS"/>
</dbReference>
<comment type="function">
    <text evidence="8 9">This protein is involved in the repair of mismatches in DNA. It is possible that it carries out the mismatch recognition step. This protein has a weak ATPase activity.</text>
</comment>
<evidence type="ECO:0000256" key="1">
    <source>
        <dbReference type="ARBA" id="ARBA00006271"/>
    </source>
</evidence>
<evidence type="ECO:0000256" key="7">
    <source>
        <dbReference type="ARBA" id="ARBA00023204"/>
    </source>
</evidence>
<dbReference type="SUPFAM" id="SSF55271">
    <property type="entry name" value="DNA repair protein MutS, domain I"/>
    <property type="match status" value="1"/>
</dbReference>
<evidence type="ECO:0000259" key="12">
    <source>
        <dbReference type="PROSITE" id="PS00486"/>
    </source>
</evidence>
<dbReference type="EMBL" id="BAABHA010000006">
    <property type="protein sequence ID" value="GAA4382329.1"/>
    <property type="molecule type" value="Genomic_DNA"/>
</dbReference>
<feature type="binding site" evidence="9">
    <location>
        <begin position="633"/>
        <end position="640"/>
    </location>
    <ligand>
        <name>ATP</name>
        <dbReference type="ChEBI" id="CHEBI:30616"/>
    </ligand>
</feature>
<evidence type="ECO:0000313" key="14">
    <source>
        <dbReference type="Proteomes" id="UP001500454"/>
    </source>
</evidence>
<comment type="similarity">
    <text evidence="1 9 10">Belongs to the DNA mismatch repair MutS family.</text>
</comment>
<dbReference type="Proteomes" id="UP001500454">
    <property type="component" value="Unassembled WGS sequence"/>
</dbReference>
<dbReference type="SMART" id="SM00534">
    <property type="entry name" value="MUTSac"/>
    <property type="match status" value="1"/>
</dbReference>
<evidence type="ECO:0000256" key="9">
    <source>
        <dbReference type="HAMAP-Rule" id="MF_00096"/>
    </source>
</evidence>
<feature type="region of interest" description="Disordered" evidence="11">
    <location>
        <begin position="836"/>
        <end position="862"/>
    </location>
</feature>
<evidence type="ECO:0000256" key="4">
    <source>
        <dbReference type="ARBA" id="ARBA00022763"/>
    </source>
</evidence>
<keyword evidence="5 9" id="KW-0067">ATP-binding</keyword>
<evidence type="ECO:0000256" key="10">
    <source>
        <dbReference type="RuleBase" id="RU003756"/>
    </source>
</evidence>
<dbReference type="SUPFAM" id="SSF52540">
    <property type="entry name" value="P-loop containing nucleoside triphosphate hydrolases"/>
    <property type="match status" value="1"/>
</dbReference>
<gene>
    <name evidence="9 13" type="primary">mutS</name>
    <name evidence="13" type="ORF">GCM10023186_22470</name>
</gene>
<dbReference type="InterPro" id="IPR045076">
    <property type="entry name" value="MutS"/>
</dbReference>
<protein>
    <recommendedName>
        <fullName evidence="2 9">DNA mismatch repair protein MutS</fullName>
    </recommendedName>
</protein>
<dbReference type="PIRSF" id="PIRSF037677">
    <property type="entry name" value="DNA_mis_repair_Msh6"/>
    <property type="match status" value="1"/>
</dbReference>
<dbReference type="Pfam" id="PF05190">
    <property type="entry name" value="MutS_IV"/>
    <property type="match status" value="1"/>
</dbReference>
<dbReference type="InterPro" id="IPR007861">
    <property type="entry name" value="DNA_mismatch_repair_MutS_clamp"/>
</dbReference>
<dbReference type="Gene3D" id="3.30.420.110">
    <property type="entry name" value="MutS, connector domain"/>
    <property type="match status" value="1"/>
</dbReference>
<dbReference type="Gene3D" id="1.10.1420.10">
    <property type="match status" value="2"/>
</dbReference>
<keyword evidence="3 9" id="KW-0547">Nucleotide-binding</keyword>
<dbReference type="Pfam" id="PF05188">
    <property type="entry name" value="MutS_II"/>
    <property type="match status" value="1"/>
</dbReference>
<dbReference type="NCBIfam" id="NF003810">
    <property type="entry name" value="PRK05399.1"/>
    <property type="match status" value="1"/>
</dbReference>
<dbReference type="PANTHER" id="PTHR11361">
    <property type="entry name" value="DNA MISMATCH REPAIR PROTEIN MUTS FAMILY MEMBER"/>
    <property type="match status" value="1"/>
</dbReference>
<dbReference type="InterPro" id="IPR017261">
    <property type="entry name" value="DNA_mismatch_repair_MutS/MSH"/>
</dbReference>
<dbReference type="Gene3D" id="3.40.50.300">
    <property type="entry name" value="P-loop containing nucleotide triphosphate hydrolases"/>
    <property type="match status" value="1"/>
</dbReference>
<evidence type="ECO:0000256" key="3">
    <source>
        <dbReference type="ARBA" id="ARBA00022741"/>
    </source>
</evidence>
<dbReference type="SMART" id="SM00533">
    <property type="entry name" value="MUTSd"/>
    <property type="match status" value="1"/>
</dbReference>
<feature type="compositionally biased region" description="Low complexity" evidence="11">
    <location>
        <begin position="849"/>
        <end position="862"/>
    </location>
</feature>
<evidence type="ECO:0000256" key="8">
    <source>
        <dbReference type="ARBA" id="ARBA00024647"/>
    </source>
</evidence>
<keyword evidence="6 9" id="KW-0238">DNA-binding</keyword>
<dbReference type="InterPro" id="IPR016151">
    <property type="entry name" value="DNA_mismatch_repair_MutS_N"/>
</dbReference>
<dbReference type="Pfam" id="PF00488">
    <property type="entry name" value="MutS_V"/>
    <property type="match status" value="1"/>
</dbReference>
<accession>A0ABP8J0I9</accession>
<proteinExistence type="inferred from homology"/>
<dbReference type="InterPro" id="IPR007860">
    <property type="entry name" value="DNA_mmatch_repair_MutS_con_dom"/>
</dbReference>
<dbReference type="SUPFAM" id="SSF48334">
    <property type="entry name" value="DNA repair protein MutS, domain III"/>
    <property type="match status" value="1"/>
</dbReference>
<dbReference type="PANTHER" id="PTHR11361:SF34">
    <property type="entry name" value="DNA MISMATCH REPAIR PROTEIN MSH1, MITOCHONDRIAL"/>
    <property type="match status" value="1"/>
</dbReference>
<comment type="caution">
    <text evidence="13">The sequence shown here is derived from an EMBL/GenBank/DDBJ whole genome shotgun (WGS) entry which is preliminary data.</text>
</comment>
<name>A0ABP8J0I9_9BACT</name>
<evidence type="ECO:0000256" key="2">
    <source>
        <dbReference type="ARBA" id="ARBA00021982"/>
    </source>
</evidence>
<dbReference type="RefSeq" id="WP_425555459.1">
    <property type="nucleotide sequence ID" value="NZ_BAABHA010000006.1"/>
</dbReference>
<dbReference type="PROSITE" id="PS00486">
    <property type="entry name" value="DNA_MISMATCH_REPAIR_2"/>
    <property type="match status" value="1"/>
</dbReference>
<evidence type="ECO:0000256" key="6">
    <source>
        <dbReference type="ARBA" id="ARBA00023125"/>
    </source>
</evidence>
<evidence type="ECO:0000256" key="5">
    <source>
        <dbReference type="ARBA" id="ARBA00022840"/>
    </source>
</evidence>
<dbReference type="InterPro" id="IPR027417">
    <property type="entry name" value="P-loop_NTPase"/>
</dbReference>
<dbReference type="InterPro" id="IPR036187">
    <property type="entry name" value="DNA_mismatch_repair_MutS_sf"/>
</dbReference>
<dbReference type="Gene3D" id="3.40.1170.10">
    <property type="entry name" value="DNA repair protein MutS, domain I"/>
    <property type="match status" value="1"/>
</dbReference>
<dbReference type="InterPro" id="IPR007695">
    <property type="entry name" value="DNA_mismatch_repair_MutS-lik_N"/>
</dbReference>
<keyword evidence="7 9" id="KW-0234">DNA repair</keyword>
<dbReference type="CDD" id="cd03284">
    <property type="entry name" value="ABC_MutS1"/>
    <property type="match status" value="1"/>
</dbReference>
<dbReference type="InterPro" id="IPR007696">
    <property type="entry name" value="DNA_mismatch_repair_MutS_core"/>
</dbReference>
<evidence type="ECO:0000256" key="11">
    <source>
        <dbReference type="SAM" id="MobiDB-lite"/>
    </source>
</evidence>
<keyword evidence="14" id="KW-1185">Reference proteome</keyword>
<dbReference type="InterPro" id="IPR000432">
    <property type="entry name" value="DNA_mismatch_repair_MutS_C"/>
</dbReference>
<keyword evidence="4 9" id="KW-0227">DNA damage</keyword>
<dbReference type="InterPro" id="IPR036678">
    <property type="entry name" value="MutS_con_dom_sf"/>
</dbReference>